<dbReference type="Pfam" id="PF00809">
    <property type="entry name" value="Pterin_bind"/>
    <property type="match status" value="1"/>
</dbReference>
<dbReference type="InterPro" id="IPR000489">
    <property type="entry name" value="Pterin-binding_dom"/>
</dbReference>
<keyword evidence="6 9" id="KW-0479">Metal-binding</keyword>
<dbReference type="EMBL" id="JAVIKH010000004">
    <property type="protein sequence ID" value="MDX8335745.1"/>
    <property type="molecule type" value="Genomic_DNA"/>
</dbReference>
<dbReference type="PANTHER" id="PTHR20941">
    <property type="entry name" value="FOLATE SYNTHESIS PROTEINS"/>
    <property type="match status" value="1"/>
</dbReference>
<dbReference type="EC" id="2.5.1.15" evidence="4 9"/>
<evidence type="ECO:0000256" key="8">
    <source>
        <dbReference type="ARBA" id="ARBA00022909"/>
    </source>
</evidence>
<keyword evidence="12" id="KW-1185">Reference proteome</keyword>
<dbReference type="InterPro" id="IPR045031">
    <property type="entry name" value="DHP_synth-like"/>
</dbReference>
<dbReference type="InterPro" id="IPR011005">
    <property type="entry name" value="Dihydropteroate_synth-like_sf"/>
</dbReference>
<proteinExistence type="inferred from homology"/>
<evidence type="ECO:0000256" key="6">
    <source>
        <dbReference type="ARBA" id="ARBA00022723"/>
    </source>
</evidence>
<keyword evidence="7 9" id="KW-0460">Magnesium</keyword>
<dbReference type="GO" id="GO:0004156">
    <property type="term" value="F:dihydropteroate synthase activity"/>
    <property type="evidence" value="ECO:0007669"/>
    <property type="project" value="UniProtKB-EC"/>
</dbReference>
<dbReference type="PROSITE" id="PS00792">
    <property type="entry name" value="DHPS_1"/>
    <property type="match status" value="1"/>
</dbReference>
<reference evidence="12" key="1">
    <citation type="submission" date="2023-07" db="EMBL/GenBank/DDBJ databases">
        <authorList>
            <person name="Colorado M.A."/>
            <person name="Villamil L.M."/>
            <person name="Melo J.F."/>
            <person name="Rodriguez J.A."/>
            <person name="Ruiz R.Y."/>
        </authorList>
    </citation>
    <scope>NUCLEOTIDE SEQUENCE [LARGE SCALE GENOMIC DNA]</scope>
    <source>
        <strain evidence="12">C33</strain>
    </source>
</reference>
<keyword evidence="8 9" id="KW-0289">Folate biosynthesis</keyword>
<dbReference type="InterPro" id="IPR006390">
    <property type="entry name" value="DHP_synth_dom"/>
</dbReference>
<evidence type="ECO:0000256" key="9">
    <source>
        <dbReference type="RuleBase" id="RU361205"/>
    </source>
</evidence>
<evidence type="ECO:0000256" key="2">
    <source>
        <dbReference type="ARBA" id="ARBA00001946"/>
    </source>
</evidence>
<name>A0ABU4W897_9FUSO</name>
<dbReference type="PANTHER" id="PTHR20941:SF1">
    <property type="entry name" value="FOLIC ACID SYNTHESIS PROTEIN FOL1"/>
    <property type="match status" value="1"/>
</dbReference>
<evidence type="ECO:0000313" key="11">
    <source>
        <dbReference type="EMBL" id="MDX8335745.1"/>
    </source>
</evidence>
<dbReference type="NCBIfam" id="TIGR01496">
    <property type="entry name" value="DHPS"/>
    <property type="match status" value="1"/>
</dbReference>
<evidence type="ECO:0000256" key="1">
    <source>
        <dbReference type="ARBA" id="ARBA00000012"/>
    </source>
</evidence>
<dbReference type="RefSeq" id="WP_320313151.1">
    <property type="nucleotide sequence ID" value="NZ_JAVIKH010000004.1"/>
</dbReference>
<dbReference type="Proteomes" id="UP001279681">
    <property type="component" value="Unassembled WGS sequence"/>
</dbReference>
<protein>
    <recommendedName>
        <fullName evidence="4 9">Dihydropteroate synthase</fullName>
        <shortName evidence="9">DHPS</shortName>
        <ecNumber evidence="4 9">2.5.1.15</ecNumber>
    </recommendedName>
    <alternativeName>
        <fullName evidence="9">Dihydropteroate pyrophosphorylase</fullName>
    </alternativeName>
</protein>
<dbReference type="SUPFAM" id="SSF51717">
    <property type="entry name" value="Dihydropteroate synthetase-like"/>
    <property type="match status" value="1"/>
</dbReference>
<evidence type="ECO:0000259" key="10">
    <source>
        <dbReference type="PROSITE" id="PS50972"/>
    </source>
</evidence>
<comment type="caution">
    <text evidence="11">The sequence shown here is derived from an EMBL/GenBank/DDBJ whole genome shotgun (WGS) entry which is preliminary data.</text>
</comment>
<accession>A0ABU4W897</accession>
<comment type="function">
    <text evidence="9">Catalyzes the condensation of para-aminobenzoate (pABA) with 6-hydroxymethyl-7,8-dihydropterin diphosphate (DHPt-PP) to form 7,8-dihydropteroate (H2Pte), the immediate precursor of folate derivatives.</text>
</comment>
<evidence type="ECO:0000313" key="12">
    <source>
        <dbReference type="Proteomes" id="UP001279681"/>
    </source>
</evidence>
<comment type="catalytic activity">
    <reaction evidence="1">
        <text>(7,8-dihydropterin-6-yl)methyl diphosphate + 4-aminobenzoate = 7,8-dihydropteroate + diphosphate</text>
        <dbReference type="Rhea" id="RHEA:19949"/>
        <dbReference type="ChEBI" id="CHEBI:17836"/>
        <dbReference type="ChEBI" id="CHEBI:17839"/>
        <dbReference type="ChEBI" id="CHEBI:33019"/>
        <dbReference type="ChEBI" id="CHEBI:72950"/>
        <dbReference type="EC" id="2.5.1.15"/>
    </reaction>
</comment>
<feature type="domain" description="Pterin-binding" evidence="10">
    <location>
        <begin position="16"/>
        <end position="263"/>
    </location>
</feature>
<evidence type="ECO:0000256" key="4">
    <source>
        <dbReference type="ARBA" id="ARBA00012458"/>
    </source>
</evidence>
<organism evidence="11 12">
    <name type="scientific">Candidatus Cetobacterium colombiensis</name>
    <dbReference type="NCBI Taxonomy" id="3073100"/>
    <lineage>
        <taxon>Bacteria</taxon>
        <taxon>Fusobacteriati</taxon>
        <taxon>Fusobacteriota</taxon>
        <taxon>Fusobacteriia</taxon>
        <taxon>Fusobacteriales</taxon>
        <taxon>Fusobacteriaceae</taxon>
        <taxon>Cetobacterium</taxon>
    </lineage>
</organism>
<evidence type="ECO:0000256" key="3">
    <source>
        <dbReference type="ARBA" id="ARBA00004763"/>
    </source>
</evidence>
<evidence type="ECO:0000256" key="7">
    <source>
        <dbReference type="ARBA" id="ARBA00022842"/>
    </source>
</evidence>
<dbReference type="PROSITE" id="PS50972">
    <property type="entry name" value="PTERIN_BINDING"/>
    <property type="match status" value="1"/>
</dbReference>
<evidence type="ECO:0000256" key="5">
    <source>
        <dbReference type="ARBA" id="ARBA00022679"/>
    </source>
</evidence>
<comment type="cofactor">
    <cofactor evidence="2 9">
        <name>Mg(2+)</name>
        <dbReference type="ChEBI" id="CHEBI:18420"/>
    </cofactor>
</comment>
<keyword evidence="5 9" id="KW-0808">Transferase</keyword>
<dbReference type="Gene3D" id="3.20.20.20">
    <property type="entry name" value="Dihydropteroate synthase-like"/>
    <property type="match status" value="1"/>
</dbReference>
<gene>
    <name evidence="11" type="primary">folP</name>
    <name evidence="11" type="ORF">RFV38_04365</name>
</gene>
<comment type="similarity">
    <text evidence="9">Belongs to the DHPS family.</text>
</comment>
<comment type="pathway">
    <text evidence="3 9">Cofactor biosynthesis; tetrahydrofolate biosynthesis; 7,8-dihydrofolate from 2-amino-4-hydroxy-6-hydroxymethyl-7,8-dihydropteridine diphosphate and 4-aminobenzoate: step 1/2.</text>
</comment>
<dbReference type="CDD" id="cd00739">
    <property type="entry name" value="DHPS"/>
    <property type="match status" value="1"/>
</dbReference>
<dbReference type="PROSITE" id="PS00793">
    <property type="entry name" value="DHPS_2"/>
    <property type="match status" value="1"/>
</dbReference>
<sequence length="274" mass="30230">MIFSSLGKTFSLSSETLIMGILNITPDSFSDGGKFTSVDLALKHAKLLVEQGAHIIDIGGQSTRPGHCEVDLNTELNRVIPIIEKISKELDCIISVDTYRHEVAEAALKAGAHIINDVWGLQKDNGEMAQVAAKYNCVVIAMHNQNSKNYTEDIILSLKKFFKKTFEIAEKNGFNPNKIIIDPGIGFGKGYEENIEVLNRLEELTFIAPLLLGVSKKGFIGKDLNLTPDERLEGTISVNTLGVTKGAKIIRVHNVLEHKKALAILDKIVYFKKN</sequence>